<evidence type="ECO:0000256" key="7">
    <source>
        <dbReference type="ARBA" id="ARBA00022884"/>
    </source>
</evidence>
<evidence type="ECO:0000256" key="9">
    <source>
        <dbReference type="SAM" id="MobiDB-lite"/>
    </source>
</evidence>
<organism evidence="11 12">
    <name type="scientific">Collybia nuda</name>
    <dbReference type="NCBI Taxonomy" id="64659"/>
    <lineage>
        <taxon>Eukaryota</taxon>
        <taxon>Fungi</taxon>
        <taxon>Dikarya</taxon>
        <taxon>Basidiomycota</taxon>
        <taxon>Agaricomycotina</taxon>
        <taxon>Agaricomycetes</taxon>
        <taxon>Agaricomycetidae</taxon>
        <taxon>Agaricales</taxon>
        <taxon>Tricholomatineae</taxon>
        <taxon>Clitocybaceae</taxon>
        <taxon>Collybia</taxon>
    </lineage>
</organism>
<evidence type="ECO:0000256" key="5">
    <source>
        <dbReference type="ARBA" id="ARBA00022723"/>
    </source>
</evidence>
<dbReference type="GO" id="GO:0000290">
    <property type="term" value="P:deadenylation-dependent decapping of nuclear-transcribed mRNA"/>
    <property type="evidence" value="ECO:0007669"/>
    <property type="project" value="InterPro"/>
</dbReference>
<dbReference type="GO" id="GO:0140933">
    <property type="term" value="F:5'-(N(7)-methylguanosine 5'-triphospho)-[mRNA] hydrolase activity"/>
    <property type="evidence" value="ECO:0007669"/>
    <property type="project" value="InterPro"/>
</dbReference>
<evidence type="ECO:0000313" key="12">
    <source>
        <dbReference type="Proteomes" id="UP000807353"/>
    </source>
</evidence>
<evidence type="ECO:0000256" key="1">
    <source>
        <dbReference type="ARBA" id="ARBA00001936"/>
    </source>
</evidence>
<dbReference type="InterPro" id="IPR036189">
    <property type="entry name" value="DCP2_BoxA_sf"/>
</dbReference>
<dbReference type="OrthoDB" id="18996at2759"/>
<keyword evidence="4" id="KW-0963">Cytoplasm</keyword>
<dbReference type="InterPro" id="IPR007722">
    <property type="entry name" value="DCP2_BoxA"/>
</dbReference>
<sequence>MIDTGVVVFPIGSLFVSILVTHTSDPSSYGHRNPYKWHIALHSFSLYRNMTSSSSSSPEVSAATGPNSPDRFSYKHATHDEVLEDLSSRFILNLPDEELASLERICFQVEQAHWFYEDFIREENPKFPSLPLKKFSAMLFHACPLLHHWSHDHEQAFNTFMQYKTRVPVCGAIMLNDTWEKCVLVKGWKSSSGWGFPKGKINEDEPPANCAVREVLEETGYNLAGQIDPQNVIEMSIKEQKISLFIVPGVPEDYEFKTKTRKEISKIEWFRLTDLPTWRRNKTAPGRFYLISPFIGALKAFINDRKPRASSRKTLRPRKAPPGQTSSLSKNITSHDATHESSSQSSSAENGEPHTPSPHYTEPLANQPSYIVDNETSKVEAPDTGMDPHFARLLSSLTMSASPLSHEITKKKPAIPSPTIANLPERRKQGTPAPTVRSPGTPSSSIHQVDWSSSVPNLTSPRINPPTLHLPISGYQFAPIHHNDQIHHLPSPRPFDDVKSSNLNSNVSSKTPSIPPLFTSTATAPNDLGPPRASSTGGSSPYLQSVENSSSTKVQRQLALLEAVADESARMSPFLIHTAPTNPRTMDQGIPLSHPPVSILSQPIMSFNENDFRTEGNALLIPVHSTSHSSSNTPLVRDHFQLRSKTSHTYHRNSLGGSSGTMSMNQGQLLSMMNGPRAAPPTPHLYPQQSRFQGIHAPPFPNSIPESHWPAQRTMYSLNAPPFVSHTGSSLAPVIHPFPKNSHSLGGSLLSILNNNRNGPGTPYKPSMSPHIFINRTPQS</sequence>
<evidence type="ECO:0000259" key="10">
    <source>
        <dbReference type="PROSITE" id="PS51462"/>
    </source>
</evidence>
<feature type="domain" description="Nudix hydrolase" evidence="10">
    <location>
        <begin position="165"/>
        <end position="294"/>
    </location>
</feature>
<dbReference type="AlphaFoldDB" id="A0A9P5XY44"/>
<dbReference type="PROSITE" id="PS00893">
    <property type="entry name" value="NUDIX_BOX"/>
    <property type="match status" value="1"/>
</dbReference>
<comment type="cofactor">
    <cofactor evidence="1">
        <name>Mn(2+)</name>
        <dbReference type="ChEBI" id="CHEBI:29035"/>
    </cofactor>
</comment>
<keyword evidence="12" id="KW-1185">Reference proteome</keyword>
<evidence type="ECO:0000313" key="11">
    <source>
        <dbReference type="EMBL" id="KAF9459902.1"/>
    </source>
</evidence>
<dbReference type="SUPFAM" id="SSF140586">
    <property type="entry name" value="Dcp2 domain-like"/>
    <property type="match status" value="1"/>
</dbReference>
<comment type="caution">
    <text evidence="11">The sequence shown here is derived from an EMBL/GenBank/DDBJ whole genome shotgun (WGS) entry which is preliminary data.</text>
</comment>
<dbReference type="PANTHER" id="PTHR23114">
    <property type="entry name" value="M7GPPPN-MRNA HYDROLASE"/>
    <property type="match status" value="1"/>
</dbReference>
<dbReference type="FunFam" id="1.10.10.1050:FF:000003">
    <property type="entry name" value="Decapping enzyme Dcp2, putative"/>
    <property type="match status" value="1"/>
</dbReference>
<name>A0A9P5XY44_9AGAR</name>
<dbReference type="Pfam" id="PF00293">
    <property type="entry name" value="NUDIX"/>
    <property type="match status" value="1"/>
</dbReference>
<dbReference type="FunFam" id="3.90.79.10:FF:000003">
    <property type="entry name" value="M7GpppN-mRNA hydrolase isoform 2"/>
    <property type="match status" value="1"/>
</dbReference>
<dbReference type="InterPro" id="IPR000086">
    <property type="entry name" value="NUDIX_hydrolase_dom"/>
</dbReference>
<keyword evidence="5" id="KW-0479">Metal-binding</keyword>
<keyword evidence="7" id="KW-0694">RNA-binding</keyword>
<evidence type="ECO:0000256" key="6">
    <source>
        <dbReference type="ARBA" id="ARBA00022801"/>
    </source>
</evidence>
<accession>A0A9P5XY44</accession>
<dbReference type="GO" id="GO:0003723">
    <property type="term" value="F:RNA binding"/>
    <property type="evidence" value="ECO:0007669"/>
    <property type="project" value="UniProtKB-KW"/>
</dbReference>
<gene>
    <name evidence="11" type="ORF">BDZ94DRAFT_1267163</name>
</gene>
<comment type="subcellular location">
    <subcellularLocation>
        <location evidence="2">Cytoplasm</location>
    </subcellularLocation>
</comment>
<proteinExistence type="inferred from homology"/>
<dbReference type="EMBL" id="MU150308">
    <property type="protein sequence ID" value="KAF9459902.1"/>
    <property type="molecule type" value="Genomic_DNA"/>
</dbReference>
<dbReference type="Pfam" id="PF05026">
    <property type="entry name" value="DCP2"/>
    <property type="match status" value="1"/>
</dbReference>
<feature type="compositionally biased region" description="Polar residues" evidence="9">
    <location>
        <begin position="323"/>
        <end position="335"/>
    </location>
</feature>
<dbReference type="InterPro" id="IPR015797">
    <property type="entry name" value="NUDIX_hydrolase-like_dom_sf"/>
</dbReference>
<keyword evidence="8" id="KW-0464">Manganese</keyword>
<feature type="compositionally biased region" description="Polar residues" evidence="9">
    <location>
        <begin position="533"/>
        <end position="550"/>
    </location>
</feature>
<feature type="region of interest" description="Disordered" evidence="9">
    <location>
        <begin position="306"/>
        <end position="365"/>
    </location>
</feature>
<evidence type="ECO:0000256" key="8">
    <source>
        <dbReference type="ARBA" id="ARBA00023211"/>
    </source>
</evidence>
<evidence type="ECO:0000256" key="4">
    <source>
        <dbReference type="ARBA" id="ARBA00022490"/>
    </source>
</evidence>
<dbReference type="GO" id="GO:0000932">
    <property type="term" value="C:P-body"/>
    <property type="evidence" value="ECO:0007669"/>
    <property type="project" value="TreeGrafter"/>
</dbReference>
<evidence type="ECO:0000256" key="3">
    <source>
        <dbReference type="ARBA" id="ARBA00005279"/>
    </source>
</evidence>
<dbReference type="PANTHER" id="PTHR23114:SF17">
    <property type="entry name" value="M7GPPPN-MRNA HYDROLASE"/>
    <property type="match status" value="1"/>
</dbReference>
<dbReference type="PROSITE" id="PS51462">
    <property type="entry name" value="NUDIX"/>
    <property type="match status" value="1"/>
</dbReference>
<dbReference type="Gene3D" id="3.90.79.10">
    <property type="entry name" value="Nucleoside Triphosphate Pyrophosphohydrolase"/>
    <property type="match status" value="1"/>
</dbReference>
<feature type="compositionally biased region" description="Polar residues" evidence="9">
    <location>
        <begin position="438"/>
        <end position="462"/>
    </location>
</feature>
<dbReference type="Proteomes" id="UP000807353">
    <property type="component" value="Unassembled WGS sequence"/>
</dbReference>
<keyword evidence="6" id="KW-0378">Hydrolase</keyword>
<feature type="region of interest" description="Disordered" evidence="9">
    <location>
        <begin position="404"/>
        <end position="462"/>
    </location>
</feature>
<evidence type="ECO:0000256" key="2">
    <source>
        <dbReference type="ARBA" id="ARBA00004496"/>
    </source>
</evidence>
<dbReference type="GO" id="GO:0000184">
    <property type="term" value="P:nuclear-transcribed mRNA catabolic process, nonsense-mediated decay"/>
    <property type="evidence" value="ECO:0007669"/>
    <property type="project" value="InterPro"/>
</dbReference>
<dbReference type="SMART" id="SM01125">
    <property type="entry name" value="DCP2"/>
    <property type="match status" value="1"/>
</dbReference>
<feature type="compositionally biased region" description="Low complexity" evidence="9">
    <location>
        <begin position="500"/>
        <end position="510"/>
    </location>
</feature>
<dbReference type="InterPro" id="IPR020084">
    <property type="entry name" value="NUDIX_hydrolase_CS"/>
</dbReference>
<dbReference type="Gene3D" id="1.10.10.1050">
    <property type="entry name" value="Dcp2, box A domain"/>
    <property type="match status" value="1"/>
</dbReference>
<dbReference type="InterPro" id="IPR044099">
    <property type="entry name" value="Dcp2_NUDIX"/>
</dbReference>
<feature type="compositionally biased region" description="Basic residues" evidence="9">
    <location>
        <begin position="308"/>
        <end position="319"/>
    </location>
</feature>
<feature type="region of interest" description="Disordered" evidence="9">
    <location>
        <begin position="484"/>
        <end position="550"/>
    </location>
</feature>
<dbReference type="GO" id="GO:0030145">
    <property type="term" value="F:manganese ion binding"/>
    <property type="evidence" value="ECO:0007669"/>
    <property type="project" value="InterPro"/>
</dbReference>
<reference evidence="11" key="1">
    <citation type="submission" date="2020-11" db="EMBL/GenBank/DDBJ databases">
        <authorList>
            <consortium name="DOE Joint Genome Institute"/>
            <person name="Ahrendt S."/>
            <person name="Riley R."/>
            <person name="Andreopoulos W."/>
            <person name="Labutti K."/>
            <person name="Pangilinan J."/>
            <person name="Ruiz-Duenas F.J."/>
            <person name="Barrasa J.M."/>
            <person name="Sanchez-Garcia M."/>
            <person name="Camarero S."/>
            <person name="Miyauchi S."/>
            <person name="Serrano A."/>
            <person name="Linde D."/>
            <person name="Babiker R."/>
            <person name="Drula E."/>
            <person name="Ayuso-Fernandez I."/>
            <person name="Pacheco R."/>
            <person name="Padilla G."/>
            <person name="Ferreira P."/>
            <person name="Barriuso J."/>
            <person name="Kellner H."/>
            <person name="Castanera R."/>
            <person name="Alfaro M."/>
            <person name="Ramirez L."/>
            <person name="Pisabarro A.G."/>
            <person name="Kuo A."/>
            <person name="Tritt A."/>
            <person name="Lipzen A."/>
            <person name="He G."/>
            <person name="Yan M."/>
            <person name="Ng V."/>
            <person name="Cullen D."/>
            <person name="Martin F."/>
            <person name="Rosso M.-N."/>
            <person name="Henrissat B."/>
            <person name="Hibbett D."/>
            <person name="Martinez A.T."/>
            <person name="Grigoriev I.V."/>
        </authorList>
    </citation>
    <scope>NUCLEOTIDE SEQUENCE</scope>
    <source>
        <strain evidence="11">CBS 247.69</strain>
    </source>
</reference>
<protein>
    <submittedName>
        <fullName evidence="11">Dcp2, box A domain-containing protein</fullName>
    </submittedName>
</protein>
<dbReference type="SUPFAM" id="SSF55811">
    <property type="entry name" value="Nudix"/>
    <property type="match status" value="1"/>
</dbReference>
<dbReference type="CDD" id="cd03672">
    <property type="entry name" value="NUDIX_Dcp2p_Nudt20"/>
    <property type="match status" value="1"/>
</dbReference>
<comment type="similarity">
    <text evidence="3">Belongs to the Nudix hydrolase family. DCP2 subfamily.</text>
</comment>